<reference evidence="1" key="1">
    <citation type="submission" date="2013-12" db="EMBL/GenBank/DDBJ databases">
        <title>The Genome Sequence of Aphanomyces astaci APO3.</title>
        <authorList>
            <consortium name="The Broad Institute Genomics Platform"/>
            <person name="Russ C."/>
            <person name="Tyler B."/>
            <person name="van West P."/>
            <person name="Dieguez-Uribeondo J."/>
            <person name="Young S.K."/>
            <person name="Zeng Q."/>
            <person name="Gargeya S."/>
            <person name="Fitzgerald M."/>
            <person name="Abouelleil A."/>
            <person name="Alvarado L."/>
            <person name="Chapman S.B."/>
            <person name="Gainer-Dewar J."/>
            <person name="Goldberg J."/>
            <person name="Griggs A."/>
            <person name="Gujja S."/>
            <person name="Hansen M."/>
            <person name="Howarth C."/>
            <person name="Imamovic A."/>
            <person name="Ireland A."/>
            <person name="Larimer J."/>
            <person name="McCowan C."/>
            <person name="Murphy C."/>
            <person name="Pearson M."/>
            <person name="Poon T.W."/>
            <person name="Priest M."/>
            <person name="Roberts A."/>
            <person name="Saif S."/>
            <person name="Shea T."/>
            <person name="Sykes S."/>
            <person name="Wortman J."/>
            <person name="Nusbaum C."/>
            <person name="Birren B."/>
        </authorList>
    </citation>
    <scope>NUCLEOTIDE SEQUENCE [LARGE SCALE GENOMIC DNA]</scope>
    <source>
        <strain evidence="1">APO3</strain>
    </source>
</reference>
<dbReference type="EMBL" id="KI913181">
    <property type="protein sequence ID" value="ETV68932.1"/>
    <property type="molecule type" value="Genomic_DNA"/>
</dbReference>
<dbReference type="VEuPathDB" id="FungiDB:H257_15273"/>
<gene>
    <name evidence="1" type="ORF">H257_15273</name>
</gene>
<proteinExistence type="predicted"/>
<protein>
    <submittedName>
        <fullName evidence="1">Uncharacterized protein</fullName>
    </submittedName>
</protein>
<name>W4FN50_APHAT</name>
<evidence type="ECO:0000313" key="1">
    <source>
        <dbReference type="EMBL" id="ETV68932.1"/>
    </source>
</evidence>
<dbReference type="GeneID" id="20817269"/>
<dbReference type="AlphaFoldDB" id="W4FN50"/>
<sequence>MVSIANRYRSFPRTTWTSTWFSPTGTTTRGSGGGGDGVVGAMGTSGDKGRCVADDVWTCDDGERLSSIIFGLLGRVDRLIVDASNSSFPLKSNFWAATGVPNNGSINPLSFRTVIWPSPSTGIVNTACCLP</sequence>
<accession>W4FN50</accession>
<organism evidence="1">
    <name type="scientific">Aphanomyces astaci</name>
    <name type="common">Crayfish plague agent</name>
    <dbReference type="NCBI Taxonomy" id="112090"/>
    <lineage>
        <taxon>Eukaryota</taxon>
        <taxon>Sar</taxon>
        <taxon>Stramenopiles</taxon>
        <taxon>Oomycota</taxon>
        <taxon>Saprolegniomycetes</taxon>
        <taxon>Saprolegniales</taxon>
        <taxon>Verrucalvaceae</taxon>
        <taxon>Aphanomyces</taxon>
    </lineage>
</organism>
<dbReference type="RefSeq" id="XP_009841609.1">
    <property type="nucleotide sequence ID" value="XM_009843307.1"/>
</dbReference>